<dbReference type="PANTHER" id="PTHR48104">
    <property type="entry name" value="METACASPASE-4"/>
    <property type="match status" value="1"/>
</dbReference>
<evidence type="ECO:0000256" key="1">
    <source>
        <dbReference type="ARBA" id="ARBA00009005"/>
    </source>
</evidence>
<dbReference type="InterPro" id="IPR050452">
    <property type="entry name" value="Metacaspase"/>
</dbReference>
<dbReference type="AlphaFoldDB" id="V2XBV6"/>
<evidence type="ECO:0000313" key="3">
    <source>
        <dbReference type="Proteomes" id="UP000017559"/>
    </source>
</evidence>
<dbReference type="Gene3D" id="3.40.50.1460">
    <property type="match status" value="1"/>
</dbReference>
<sequence>MYGIDMPCVQHATHRKFSYDSLTFKLPIPTTFFSSSQTNCDSPLFQQAMSTRLFAIIVGIDQYKSGDTWNLQSCVDDAKRMRRWLRDDLGVPREHISMLLDEQASKQNIETELVNHLLHNDAIERGDAIFLYFACHGSLMKAPSEWLTSKLGRNSVEVLCSYDHDTKHSEGRVAGISAHSMNGFLHQLATVKGDNITLMIDSCFYPPDGRSHERQLTRWTSTNKAVPTDLTSGFFISARRPLKLAFNNSRCTTHTIITACRLGGGAVEGKDGGKFTSTFLKNVRDVHLHSTPLHSLIERVSQEMDGQQPQCTGKGASHMLFGGIPFVPDERYVPVQYQAEKGVKIELGSLNGVAKGGEFSLYLHNYQGSRNPAIATVTVNDVYPTWCTGRSKFHYPIAALPRKCWALMNERPVVGTLLKKSCSALLHRIGIPQYRPEVHSQNRKAMSRAVSYEDMETEKRTFPDVSNESPVIKDVRRKKSISFAPLSKPAETFLVQAVA</sequence>
<comment type="similarity">
    <text evidence="1">Belongs to the peptidase C14B family.</text>
</comment>
<organism evidence="2 3">
    <name type="scientific">Moniliophthora roreri (strain MCA 2997)</name>
    <name type="common">Cocoa frosty pod rot fungus</name>
    <name type="synonym">Crinipellis roreri</name>
    <dbReference type="NCBI Taxonomy" id="1381753"/>
    <lineage>
        <taxon>Eukaryota</taxon>
        <taxon>Fungi</taxon>
        <taxon>Dikarya</taxon>
        <taxon>Basidiomycota</taxon>
        <taxon>Agaricomycotina</taxon>
        <taxon>Agaricomycetes</taxon>
        <taxon>Agaricomycetidae</taxon>
        <taxon>Agaricales</taxon>
        <taxon>Marasmiineae</taxon>
        <taxon>Marasmiaceae</taxon>
        <taxon>Moniliophthora</taxon>
    </lineage>
</organism>
<reference evidence="2 3" key="1">
    <citation type="journal article" date="2014" name="BMC Genomics">
        <title>Genome and secretome analysis of the hemibiotrophic fungal pathogen, Moniliophthora roreri, which causes frosty pod rot disease of cacao: mechanisms of the biotrophic and necrotrophic phases.</title>
        <authorList>
            <person name="Meinhardt L.W."/>
            <person name="Costa G.G.L."/>
            <person name="Thomazella D.P.T."/>
            <person name="Teixeira P.J.P.L."/>
            <person name="Carazzolle M.F."/>
            <person name="Schuster S.C."/>
            <person name="Carlson J.E."/>
            <person name="Guiltinan M.J."/>
            <person name="Mieczkowski P."/>
            <person name="Farmer A."/>
            <person name="Ramaraj T."/>
            <person name="Crozier J."/>
            <person name="Davis R.E."/>
            <person name="Shao J."/>
            <person name="Melnick R.L."/>
            <person name="Pereira G.A.G."/>
            <person name="Bailey B.A."/>
        </authorList>
    </citation>
    <scope>NUCLEOTIDE SEQUENCE [LARGE SCALE GENOMIC DNA]</scope>
    <source>
        <strain evidence="2 3">MCA 2997</strain>
    </source>
</reference>
<keyword evidence="3" id="KW-1185">Reference proteome</keyword>
<dbReference type="EMBL" id="AWSO01000045">
    <property type="protein sequence ID" value="ESK96648.1"/>
    <property type="molecule type" value="Genomic_DNA"/>
</dbReference>
<protein>
    <submittedName>
        <fullName evidence="2">Uncharacterized protein</fullName>
    </submittedName>
</protein>
<gene>
    <name evidence="2" type="ORF">Moror_6868</name>
</gene>
<comment type="caution">
    <text evidence="2">The sequence shown here is derived from an EMBL/GenBank/DDBJ whole genome shotgun (WGS) entry which is preliminary data.</text>
</comment>
<proteinExistence type="inferred from homology"/>
<evidence type="ECO:0000313" key="2">
    <source>
        <dbReference type="EMBL" id="ESK96648.1"/>
    </source>
</evidence>
<dbReference type="GO" id="GO:0006508">
    <property type="term" value="P:proteolysis"/>
    <property type="evidence" value="ECO:0007669"/>
    <property type="project" value="TreeGrafter"/>
</dbReference>
<dbReference type="PANTHER" id="PTHR48104:SF30">
    <property type="entry name" value="METACASPASE-1"/>
    <property type="match status" value="1"/>
</dbReference>
<dbReference type="OrthoDB" id="3223806at2759"/>
<name>V2XBV6_MONRO</name>
<dbReference type="Proteomes" id="UP000017559">
    <property type="component" value="Unassembled WGS sequence"/>
</dbReference>
<dbReference type="KEGG" id="mrr:Moror_6868"/>
<dbReference type="HOGENOM" id="CLU_546393_0_0_1"/>
<accession>V2XBV6</accession>
<dbReference type="GO" id="GO:0004197">
    <property type="term" value="F:cysteine-type endopeptidase activity"/>
    <property type="evidence" value="ECO:0007669"/>
    <property type="project" value="TreeGrafter"/>
</dbReference>
<dbReference type="GO" id="GO:0005737">
    <property type="term" value="C:cytoplasm"/>
    <property type="evidence" value="ECO:0007669"/>
    <property type="project" value="TreeGrafter"/>
</dbReference>